<dbReference type="SUPFAM" id="SSF50129">
    <property type="entry name" value="GroES-like"/>
    <property type="match status" value="1"/>
</dbReference>
<feature type="domain" description="Oxidoreductase N-terminal" evidence="4">
    <location>
        <begin position="62"/>
        <end position="171"/>
    </location>
</feature>
<dbReference type="InParanoid" id="A0A2P6MY50"/>
<accession>A0A2P6MY50</accession>
<dbReference type="InterPro" id="IPR036291">
    <property type="entry name" value="NAD(P)-bd_dom_sf"/>
</dbReference>
<dbReference type="PANTHER" id="PTHR43205">
    <property type="entry name" value="PROSTAGLANDIN REDUCTASE"/>
    <property type="match status" value="1"/>
</dbReference>
<dbReference type="EMBL" id="MDYQ01000311">
    <property type="protein sequence ID" value="PRP76625.1"/>
    <property type="molecule type" value="Genomic_DNA"/>
</dbReference>
<dbReference type="AlphaFoldDB" id="A0A2P6MY50"/>
<comment type="caution">
    <text evidence="5">The sequence shown here is derived from an EMBL/GenBank/DDBJ whole genome shotgun (WGS) entry which is preliminary data.</text>
</comment>
<evidence type="ECO:0000259" key="4">
    <source>
        <dbReference type="Pfam" id="PF16884"/>
    </source>
</evidence>
<organism evidence="5 6">
    <name type="scientific">Planoprotostelium fungivorum</name>
    <dbReference type="NCBI Taxonomy" id="1890364"/>
    <lineage>
        <taxon>Eukaryota</taxon>
        <taxon>Amoebozoa</taxon>
        <taxon>Evosea</taxon>
        <taxon>Variosea</taxon>
        <taxon>Cavosteliida</taxon>
        <taxon>Cavosteliaceae</taxon>
        <taxon>Planoprotostelium</taxon>
    </lineage>
</organism>
<reference evidence="5 6" key="1">
    <citation type="journal article" date="2018" name="Genome Biol. Evol.">
        <title>Multiple Roots of Fruiting Body Formation in Amoebozoa.</title>
        <authorList>
            <person name="Hillmann F."/>
            <person name="Forbes G."/>
            <person name="Novohradska S."/>
            <person name="Ferling I."/>
            <person name="Riege K."/>
            <person name="Groth M."/>
            <person name="Westermann M."/>
            <person name="Marz M."/>
            <person name="Spaller T."/>
            <person name="Winckler T."/>
            <person name="Schaap P."/>
            <person name="Glockner G."/>
        </authorList>
    </citation>
    <scope>NUCLEOTIDE SEQUENCE [LARGE SCALE GENOMIC DNA]</scope>
    <source>
        <strain evidence="5 6">Jena</strain>
    </source>
</reference>
<name>A0A2P6MY50_9EUKA</name>
<dbReference type="InterPro" id="IPR045010">
    <property type="entry name" value="MDR_fam"/>
</dbReference>
<dbReference type="Pfam" id="PF16884">
    <property type="entry name" value="ADH_N_2"/>
    <property type="match status" value="1"/>
</dbReference>
<evidence type="ECO:0000256" key="2">
    <source>
        <dbReference type="SAM" id="MobiDB-lite"/>
    </source>
</evidence>
<evidence type="ECO:0000313" key="6">
    <source>
        <dbReference type="Proteomes" id="UP000241769"/>
    </source>
</evidence>
<gene>
    <name evidence="5" type="ORF">PROFUN_14910</name>
</gene>
<dbReference type="GO" id="GO:0016628">
    <property type="term" value="F:oxidoreductase activity, acting on the CH-CH group of donors, NAD or NADP as acceptor"/>
    <property type="evidence" value="ECO:0007669"/>
    <property type="project" value="InterPro"/>
</dbReference>
<evidence type="ECO:0000259" key="3">
    <source>
        <dbReference type="Pfam" id="PF00107"/>
    </source>
</evidence>
<proteinExistence type="predicted"/>
<dbReference type="Proteomes" id="UP000241769">
    <property type="component" value="Unassembled WGS sequence"/>
</dbReference>
<dbReference type="InterPro" id="IPR041694">
    <property type="entry name" value="ADH_N_2"/>
</dbReference>
<dbReference type="Gene3D" id="3.40.50.720">
    <property type="entry name" value="NAD(P)-binding Rossmann-like Domain"/>
    <property type="match status" value="1"/>
</dbReference>
<feature type="domain" description="Alcohol dehydrogenase-like C-terminal" evidence="3">
    <location>
        <begin position="227"/>
        <end position="357"/>
    </location>
</feature>
<dbReference type="Pfam" id="PF00107">
    <property type="entry name" value="ADH_zinc_N"/>
    <property type="match status" value="1"/>
</dbReference>
<dbReference type="InterPro" id="IPR013149">
    <property type="entry name" value="ADH-like_C"/>
</dbReference>
<dbReference type="PANTHER" id="PTHR43205:SF7">
    <property type="entry name" value="PROSTAGLANDIN REDUCTASE 1"/>
    <property type="match status" value="1"/>
</dbReference>
<protein>
    <submittedName>
        <fullName evidence="5">Putative oxidoreductase, zinc-binding dehydrogenase family</fullName>
    </submittedName>
</protein>
<dbReference type="Gene3D" id="3.90.180.10">
    <property type="entry name" value="Medium-chain alcohol dehydrogenases, catalytic domain"/>
    <property type="match status" value="1"/>
</dbReference>
<keyword evidence="1" id="KW-0560">Oxidoreductase</keyword>
<dbReference type="InterPro" id="IPR011032">
    <property type="entry name" value="GroES-like_sf"/>
</dbReference>
<dbReference type="FunFam" id="3.40.50.720:FF:000121">
    <property type="entry name" value="Prostaglandin reductase 2"/>
    <property type="match status" value="1"/>
</dbReference>
<dbReference type="SUPFAM" id="SSF51735">
    <property type="entry name" value="NAD(P)-binding Rossmann-fold domains"/>
    <property type="match status" value="1"/>
</dbReference>
<evidence type="ECO:0000256" key="1">
    <source>
        <dbReference type="ARBA" id="ARBA00023002"/>
    </source>
</evidence>
<evidence type="ECO:0000313" key="5">
    <source>
        <dbReference type="EMBL" id="PRP76625.1"/>
    </source>
</evidence>
<sequence>MAVDGGGFVSDFRCNEFISTENSAILRLAVRPSTHRDDASSSQHKLQTANHKSRTQTMTKNKQLIFKKVPEGYPVPGKDLTVETSEFDLDQKLDNGSIIVHGLFFSLDPYFRGRMRPAEVKSYSPAFTLGQPLTGHQVGEVVKSSDTDKFPVGSIVYGFLPFQQYSVVDKNYAASLRVIKDAKENGIPLSQYVGALGMPGQTAYFGLLRVGTPKKGETLFVSAASGAVGAMVGQLGKQLGLKVVGSVGSQDKLDYITKELNFDAGFNYKEQDTKEQLAKLLPEGIDIYFENVGGETLEAVLDNVNTKARIIACGMISQYNEKEPYGVKNLMKIVAKSVRFEGFLVGNYRDENEEFYEKVTPLVKEGKAPEAFLGLLQGKNFGKLVERTMRSSLLTQHCGRGEHLTNTEHIALSSSHPNTRIDTEGYISDGLTRDDSILPCTGSIGNEAVTAVAPPLEPLI</sequence>
<dbReference type="CDD" id="cd05288">
    <property type="entry name" value="PGDH"/>
    <property type="match status" value="1"/>
</dbReference>
<feature type="compositionally biased region" description="Polar residues" evidence="2">
    <location>
        <begin position="40"/>
        <end position="60"/>
    </location>
</feature>
<dbReference type="FunCoup" id="A0A2P6MY50">
    <property type="interactions" value="219"/>
</dbReference>
<dbReference type="OrthoDB" id="809632at2759"/>
<feature type="region of interest" description="Disordered" evidence="2">
    <location>
        <begin position="34"/>
        <end position="60"/>
    </location>
</feature>
<keyword evidence="6" id="KW-1185">Reference proteome</keyword>